<accession>A0A8T0PPG2</accession>
<reference evidence="2" key="1">
    <citation type="submission" date="2020-05" db="EMBL/GenBank/DDBJ databases">
        <title>WGS assembly of Panicum virgatum.</title>
        <authorList>
            <person name="Lovell J.T."/>
            <person name="Jenkins J."/>
            <person name="Shu S."/>
            <person name="Juenger T.E."/>
            <person name="Schmutz J."/>
        </authorList>
    </citation>
    <scope>NUCLEOTIDE SEQUENCE</scope>
    <source>
        <strain evidence="2">AP13</strain>
    </source>
</reference>
<feature type="compositionally biased region" description="Basic residues" evidence="1">
    <location>
        <begin position="162"/>
        <end position="180"/>
    </location>
</feature>
<proteinExistence type="predicted"/>
<evidence type="ECO:0000313" key="2">
    <source>
        <dbReference type="EMBL" id="KAG2562818.1"/>
    </source>
</evidence>
<dbReference type="EMBL" id="CM029051">
    <property type="protein sequence ID" value="KAG2562818.1"/>
    <property type="molecule type" value="Genomic_DNA"/>
</dbReference>
<protein>
    <submittedName>
        <fullName evidence="2">Uncharacterized protein</fullName>
    </submittedName>
</protein>
<name>A0A8T0PPG2_PANVG</name>
<feature type="compositionally biased region" description="Polar residues" evidence="1">
    <location>
        <begin position="107"/>
        <end position="119"/>
    </location>
</feature>
<gene>
    <name evidence="2" type="ORF">PVAP13_8KG285016</name>
</gene>
<keyword evidence="3" id="KW-1185">Reference proteome</keyword>
<feature type="compositionally biased region" description="Basic residues" evidence="1">
    <location>
        <begin position="82"/>
        <end position="91"/>
    </location>
</feature>
<dbReference type="AlphaFoldDB" id="A0A8T0PPG2"/>
<organism evidence="2 3">
    <name type="scientific">Panicum virgatum</name>
    <name type="common">Blackwell switchgrass</name>
    <dbReference type="NCBI Taxonomy" id="38727"/>
    <lineage>
        <taxon>Eukaryota</taxon>
        <taxon>Viridiplantae</taxon>
        <taxon>Streptophyta</taxon>
        <taxon>Embryophyta</taxon>
        <taxon>Tracheophyta</taxon>
        <taxon>Spermatophyta</taxon>
        <taxon>Magnoliopsida</taxon>
        <taxon>Liliopsida</taxon>
        <taxon>Poales</taxon>
        <taxon>Poaceae</taxon>
        <taxon>PACMAD clade</taxon>
        <taxon>Panicoideae</taxon>
        <taxon>Panicodae</taxon>
        <taxon>Paniceae</taxon>
        <taxon>Panicinae</taxon>
        <taxon>Panicum</taxon>
        <taxon>Panicum sect. Hiantes</taxon>
    </lineage>
</organism>
<evidence type="ECO:0000313" key="3">
    <source>
        <dbReference type="Proteomes" id="UP000823388"/>
    </source>
</evidence>
<evidence type="ECO:0000256" key="1">
    <source>
        <dbReference type="SAM" id="MobiDB-lite"/>
    </source>
</evidence>
<feature type="compositionally biased region" description="Basic residues" evidence="1">
    <location>
        <begin position="122"/>
        <end position="137"/>
    </location>
</feature>
<comment type="caution">
    <text evidence="2">The sequence shown here is derived from an EMBL/GenBank/DDBJ whole genome shotgun (WGS) entry which is preliminary data.</text>
</comment>
<feature type="region of interest" description="Disordered" evidence="1">
    <location>
        <begin position="1"/>
        <end position="216"/>
    </location>
</feature>
<dbReference type="Proteomes" id="UP000823388">
    <property type="component" value="Chromosome 8K"/>
</dbReference>
<sequence length="216" mass="24019">MDHERLIERQWPPSSHGFFMHPPQLKATASRPKTERHKGCTEKKRKGRSHKCPICQDFGHHWPSCKRGNPEDIAAMMEVRGPPKKKAKKTKTTQSSIVPWEDEAPASSMSFPPSQSMDVTSKKKGKHNSSSTAKKRSQYGSNQPEPLSIEFPGAEGQSTIKVKAKPKAKAKAKQNAKKKTTIPMQPLDSPAMGTRSKKIDPASPAMSTRSKRRLSL</sequence>